<reference evidence="1 2" key="1">
    <citation type="submission" date="2019-04" db="EMBL/GenBank/DDBJ databases">
        <authorList>
            <person name="Jiang L."/>
        </authorList>
    </citation>
    <scope>NUCLEOTIDE SEQUENCE [LARGE SCALE GENOMIC DNA]</scope>
    <source>
        <strain evidence="1 2">YIM 131861</strain>
    </source>
</reference>
<sequence>MTDEDPVTTNPEHYRMIFENESVRVLDYWDEPGESTTPHVHPNSVMITLTDFQRRLSTGGGQRNVDLASGQALWLPAQRHTGENIGTTPTHTILVELKGDAAGAVDADAMGPDTA</sequence>
<evidence type="ECO:0000313" key="2">
    <source>
        <dbReference type="Proteomes" id="UP000307380"/>
    </source>
</evidence>
<name>A0A4S4G1A2_9MICO</name>
<dbReference type="SUPFAM" id="SSF51182">
    <property type="entry name" value="RmlC-like cupins"/>
    <property type="match status" value="1"/>
</dbReference>
<dbReference type="InterPro" id="IPR014710">
    <property type="entry name" value="RmlC-like_jellyroll"/>
</dbReference>
<dbReference type="EMBL" id="SSSN01000002">
    <property type="protein sequence ID" value="THG36195.1"/>
    <property type="molecule type" value="Genomic_DNA"/>
</dbReference>
<accession>A0A4S4G1A2</accession>
<dbReference type="InterPro" id="IPR011051">
    <property type="entry name" value="RmlC_Cupin_sf"/>
</dbReference>
<proteinExistence type="predicted"/>
<dbReference type="RefSeq" id="WP_136421476.1">
    <property type="nucleotide sequence ID" value="NZ_OZ241748.1"/>
</dbReference>
<gene>
    <name evidence="1" type="ORF">E6C70_01260</name>
</gene>
<dbReference type="Proteomes" id="UP000307380">
    <property type="component" value="Unassembled WGS sequence"/>
</dbReference>
<evidence type="ECO:0000313" key="1">
    <source>
        <dbReference type="EMBL" id="THG36195.1"/>
    </source>
</evidence>
<dbReference type="Gene3D" id="2.60.120.10">
    <property type="entry name" value="Jelly Rolls"/>
    <property type="match status" value="1"/>
</dbReference>
<keyword evidence="2" id="KW-1185">Reference proteome</keyword>
<comment type="caution">
    <text evidence="1">The sequence shown here is derived from an EMBL/GenBank/DDBJ whole genome shotgun (WGS) entry which is preliminary data.</text>
</comment>
<dbReference type="AlphaFoldDB" id="A0A4S4G1A2"/>
<dbReference type="OrthoDB" id="7060081at2"/>
<protein>
    <submittedName>
        <fullName evidence="1">Cytoplasmic protein</fullName>
    </submittedName>
</protein>
<organism evidence="1 2">
    <name type="scientific">Orlajensenia flava</name>
    <dbReference type="NCBI Taxonomy" id="2565934"/>
    <lineage>
        <taxon>Bacteria</taxon>
        <taxon>Bacillati</taxon>
        <taxon>Actinomycetota</taxon>
        <taxon>Actinomycetes</taxon>
        <taxon>Micrococcales</taxon>
        <taxon>Microbacteriaceae</taxon>
        <taxon>Orlajensenia</taxon>
    </lineage>
</organism>